<dbReference type="AlphaFoldDB" id="A0A699K189"/>
<feature type="non-terminal residue" evidence="1">
    <location>
        <position position="1"/>
    </location>
</feature>
<comment type="caution">
    <text evidence="1">The sequence shown here is derived from an EMBL/GenBank/DDBJ whole genome shotgun (WGS) entry which is preliminary data.</text>
</comment>
<gene>
    <name evidence="1" type="ORF">Tci_637951</name>
</gene>
<name>A0A699K189_TANCI</name>
<accession>A0A699K189</accession>
<sequence length="161" mass="17855">STLLLHVPLSRLKASPTRCSCVRFSIFRLCKTYAEKLMGVLISSSKNSNHDKEVKPLDELDLDSFNSERFGGSTSLLVFLFINLWFDPAGGSLSLSLSLSLRPLFKEYTLPKSQRDPCRADTLWSNSNKDTKSRRARIKDVVGSVVGTRVGVVICGIEENG</sequence>
<protein>
    <submittedName>
        <fullName evidence="1">Uncharacterized protein</fullName>
    </submittedName>
</protein>
<proteinExistence type="predicted"/>
<organism evidence="1">
    <name type="scientific">Tanacetum cinerariifolium</name>
    <name type="common">Dalmatian daisy</name>
    <name type="synonym">Chrysanthemum cinerariifolium</name>
    <dbReference type="NCBI Taxonomy" id="118510"/>
    <lineage>
        <taxon>Eukaryota</taxon>
        <taxon>Viridiplantae</taxon>
        <taxon>Streptophyta</taxon>
        <taxon>Embryophyta</taxon>
        <taxon>Tracheophyta</taxon>
        <taxon>Spermatophyta</taxon>
        <taxon>Magnoliopsida</taxon>
        <taxon>eudicotyledons</taxon>
        <taxon>Gunneridae</taxon>
        <taxon>Pentapetalae</taxon>
        <taxon>asterids</taxon>
        <taxon>campanulids</taxon>
        <taxon>Asterales</taxon>
        <taxon>Asteraceae</taxon>
        <taxon>Asteroideae</taxon>
        <taxon>Anthemideae</taxon>
        <taxon>Anthemidinae</taxon>
        <taxon>Tanacetum</taxon>
    </lineage>
</organism>
<reference evidence="1" key="1">
    <citation type="journal article" date="2019" name="Sci. Rep.">
        <title>Draft genome of Tanacetum cinerariifolium, the natural source of mosquito coil.</title>
        <authorList>
            <person name="Yamashiro T."/>
            <person name="Shiraishi A."/>
            <person name="Satake H."/>
            <person name="Nakayama K."/>
        </authorList>
    </citation>
    <scope>NUCLEOTIDE SEQUENCE</scope>
</reference>
<evidence type="ECO:0000313" key="1">
    <source>
        <dbReference type="EMBL" id="GFA65979.1"/>
    </source>
</evidence>
<dbReference type="EMBL" id="BKCJ010463786">
    <property type="protein sequence ID" value="GFA65979.1"/>
    <property type="molecule type" value="Genomic_DNA"/>
</dbReference>